<dbReference type="EMBL" id="KN832883">
    <property type="protein sequence ID" value="KIM96852.1"/>
    <property type="molecule type" value="Genomic_DNA"/>
</dbReference>
<organism evidence="2 3">
    <name type="scientific">Oidiodendron maius (strain Zn)</name>
    <dbReference type="NCBI Taxonomy" id="913774"/>
    <lineage>
        <taxon>Eukaryota</taxon>
        <taxon>Fungi</taxon>
        <taxon>Dikarya</taxon>
        <taxon>Ascomycota</taxon>
        <taxon>Pezizomycotina</taxon>
        <taxon>Leotiomycetes</taxon>
        <taxon>Leotiomycetes incertae sedis</taxon>
        <taxon>Myxotrichaceae</taxon>
        <taxon>Oidiodendron</taxon>
    </lineage>
</organism>
<reference evidence="3" key="2">
    <citation type="submission" date="2015-01" db="EMBL/GenBank/DDBJ databases">
        <title>Evolutionary Origins and Diversification of the Mycorrhizal Mutualists.</title>
        <authorList>
            <consortium name="DOE Joint Genome Institute"/>
            <consortium name="Mycorrhizal Genomics Consortium"/>
            <person name="Kohler A."/>
            <person name="Kuo A."/>
            <person name="Nagy L.G."/>
            <person name="Floudas D."/>
            <person name="Copeland A."/>
            <person name="Barry K.W."/>
            <person name="Cichocki N."/>
            <person name="Veneault-Fourrey C."/>
            <person name="LaButti K."/>
            <person name="Lindquist E.A."/>
            <person name="Lipzen A."/>
            <person name="Lundell T."/>
            <person name="Morin E."/>
            <person name="Murat C."/>
            <person name="Riley R."/>
            <person name="Ohm R."/>
            <person name="Sun H."/>
            <person name="Tunlid A."/>
            <person name="Henrissat B."/>
            <person name="Grigoriev I.V."/>
            <person name="Hibbett D.S."/>
            <person name="Martin F."/>
        </authorList>
    </citation>
    <scope>NUCLEOTIDE SEQUENCE [LARGE SCALE GENOMIC DNA]</scope>
    <source>
        <strain evidence="3">Zn</strain>
    </source>
</reference>
<evidence type="ECO:0000256" key="1">
    <source>
        <dbReference type="SAM" id="SignalP"/>
    </source>
</evidence>
<name>A0A0C3D4L3_OIDMZ</name>
<accession>A0A0C3D4L3</accession>
<dbReference type="HOGENOM" id="CLU_2334169_0_0_1"/>
<sequence length="98" mass="10909">MKLSLFVLAQALLAVALPTPANDVLAEIDAREASPIAEADPIYYIKRIGYTDTLESREAEAEADPIFYIKRVGYSPEKREAEAEADPIFYIKRTGYSP</sequence>
<evidence type="ECO:0000313" key="2">
    <source>
        <dbReference type="EMBL" id="KIM96852.1"/>
    </source>
</evidence>
<keyword evidence="3" id="KW-1185">Reference proteome</keyword>
<feature type="signal peptide" evidence="1">
    <location>
        <begin position="1"/>
        <end position="16"/>
    </location>
</feature>
<evidence type="ECO:0000313" key="3">
    <source>
        <dbReference type="Proteomes" id="UP000054321"/>
    </source>
</evidence>
<proteinExistence type="predicted"/>
<protein>
    <submittedName>
        <fullName evidence="2">Uncharacterized protein</fullName>
    </submittedName>
</protein>
<dbReference type="OrthoDB" id="3599031at2759"/>
<dbReference type="Proteomes" id="UP000054321">
    <property type="component" value="Unassembled WGS sequence"/>
</dbReference>
<gene>
    <name evidence="2" type="ORF">OIDMADRAFT_20664</name>
</gene>
<feature type="chain" id="PRO_5002173504" evidence="1">
    <location>
        <begin position="17"/>
        <end position="98"/>
    </location>
</feature>
<reference evidence="2 3" key="1">
    <citation type="submission" date="2014-04" db="EMBL/GenBank/DDBJ databases">
        <authorList>
            <consortium name="DOE Joint Genome Institute"/>
            <person name="Kuo A."/>
            <person name="Martino E."/>
            <person name="Perotto S."/>
            <person name="Kohler A."/>
            <person name="Nagy L.G."/>
            <person name="Floudas D."/>
            <person name="Copeland A."/>
            <person name="Barry K.W."/>
            <person name="Cichocki N."/>
            <person name="Veneault-Fourrey C."/>
            <person name="LaButti K."/>
            <person name="Lindquist E.A."/>
            <person name="Lipzen A."/>
            <person name="Lundell T."/>
            <person name="Morin E."/>
            <person name="Murat C."/>
            <person name="Sun H."/>
            <person name="Tunlid A."/>
            <person name="Henrissat B."/>
            <person name="Grigoriev I.V."/>
            <person name="Hibbett D.S."/>
            <person name="Martin F."/>
            <person name="Nordberg H.P."/>
            <person name="Cantor M.N."/>
            <person name="Hua S.X."/>
        </authorList>
    </citation>
    <scope>NUCLEOTIDE SEQUENCE [LARGE SCALE GENOMIC DNA]</scope>
    <source>
        <strain evidence="2 3">Zn</strain>
    </source>
</reference>
<keyword evidence="1" id="KW-0732">Signal</keyword>
<dbReference type="AlphaFoldDB" id="A0A0C3D4L3"/>
<dbReference type="InParanoid" id="A0A0C3D4L3"/>